<evidence type="ECO:0000313" key="1">
    <source>
        <dbReference type="EMBL" id="GFO25367.1"/>
    </source>
</evidence>
<organism evidence="1 2">
    <name type="scientific">Plakobranchus ocellatus</name>
    <dbReference type="NCBI Taxonomy" id="259542"/>
    <lineage>
        <taxon>Eukaryota</taxon>
        <taxon>Metazoa</taxon>
        <taxon>Spiralia</taxon>
        <taxon>Lophotrochozoa</taxon>
        <taxon>Mollusca</taxon>
        <taxon>Gastropoda</taxon>
        <taxon>Heterobranchia</taxon>
        <taxon>Euthyneura</taxon>
        <taxon>Panpulmonata</taxon>
        <taxon>Sacoglossa</taxon>
        <taxon>Placobranchoidea</taxon>
        <taxon>Plakobranchidae</taxon>
        <taxon>Plakobranchus</taxon>
    </lineage>
</organism>
<protein>
    <submittedName>
        <fullName evidence="1">Uncharacterized protein</fullName>
    </submittedName>
</protein>
<dbReference type="Proteomes" id="UP000735302">
    <property type="component" value="Unassembled WGS sequence"/>
</dbReference>
<gene>
    <name evidence="1" type="ORF">PoB_005187200</name>
</gene>
<accession>A0AAV4C268</accession>
<dbReference type="EMBL" id="BLXT01005746">
    <property type="protein sequence ID" value="GFO25367.1"/>
    <property type="molecule type" value="Genomic_DNA"/>
</dbReference>
<sequence>MSLVDLCGGVLAKMKIQRRLRIGRDRRYSRFYLDLPSVTEPFLNKVISGFQSLHQARASLPWLDRRVSADFRMAATKAPPHVIFLP</sequence>
<name>A0AAV4C268_9GAST</name>
<evidence type="ECO:0000313" key="2">
    <source>
        <dbReference type="Proteomes" id="UP000735302"/>
    </source>
</evidence>
<keyword evidence="2" id="KW-1185">Reference proteome</keyword>
<comment type="caution">
    <text evidence="1">The sequence shown here is derived from an EMBL/GenBank/DDBJ whole genome shotgun (WGS) entry which is preliminary data.</text>
</comment>
<reference evidence="1 2" key="1">
    <citation type="journal article" date="2021" name="Elife">
        <title>Chloroplast acquisition without the gene transfer in kleptoplastic sea slugs, Plakobranchus ocellatus.</title>
        <authorList>
            <person name="Maeda T."/>
            <person name="Takahashi S."/>
            <person name="Yoshida T."/>
            <person name="Shimamura S."/>
            <person name="Takaki Y."/>
            <person name="Nagai Y."/>
            <person name="Toyoda A."/>
            <person name="Suzuki Y."/>
            <person name="Arimoto A."/>
            <person name="Ishii H."/>
            <person name="Satoh N."/>
            <person name="Nishiyama T."/>
            <person name="Hasebe M."/>
            <person name="Maruyama T."/>
            <person name="Minagawa J."/>
            <person name="Obokata J."/>
            <person name="Shigenobu S."/>
        </authorList>
    </citation>
    <scope>NUCLEOTIDE SEQUENCE [LARGE SCALE GENOMIC DNA]</scope>
</reference>
<dbReference type="AlphaFoldDB" id="A0AAV4C268"/>
<proteinExistence type="predicted"/>